<organism evidence="1">
    <name type="scientific">Cuerna arida</name>
    <dbReference type="NCBI Taxonomy" id="1464854"/>
    <lineage>
        <taxon>Eukaryota</taxon>
        <taxon>Metazoa</taxon>
        <taxon>Ecdysozoa</taxon>
        <taxon>Arthropoda</taxon>
        <taxon>Hexapoda</taxon>
        <taxon>Insecta</taxon>
        <taxon>Pterygota</taxon>
        <taxon>Neoptera</taxon>
        <taxon>Paraneoptera</taxon>
        <taxon>Hemiptera</taxon>
        <taxon>Auchenorrhyncha</taxon>
        <taxon>Membracoidea</taxon>
        <taxon>Cicadellidae</taxon>
        <taxon>Cicadellinae</taxon>
        <taxon>Proconiini</taxon>
        <taxon>Cuerna</taxon>
    </lineage>
</organism>
<proteinExistence type="predicted"/>
<gene>
    <name evidence="1" type="ORF">g.34165</name>
</gene>
<protein>
    <submittedName>
        <fullName evidence="1">Uncharacterized protein</fullName>
    </submittedName>
</protein>
<dbReference type="AlphaFoldDB" id="A0A1B6H525"/>
<dbReference type="EMBL" id="GECZ01000012">
    <property type="protein sequence ID" value="JAS69757.1"/>
    <property type="molecule type" value="Transcribed_RNA"/>
</dbReference>
<reference evidence="1" key="1">
    <citation type="submission" date="2015-11" db="EMBL/GenBank/DDBJ databases">
        <title>De novo transcriptome assembly of four potential Pierce s Disease insect vectors from Arizona vineyards.</title>
        <authorList>
            <person name="Tassone E.E."/>
        </authorList>
    </citation>
    <scope>NUCLEOTIDE SEQUENCE</scope>
</reference>
<name>A0A1B6H525_9HEMI</name>
<sequence length="134" mass="14783">MTNFSGIYLQLPKCRQNHLIFQVLGKLSPRLILRNNTVECPALIPQSADKYEINKTSSLSSFTTSSCHTQLKHNKNIKNKTCGSNLKIALGKIATTTVTKQLFGNVITPAWQLLKSGLSMLTLSHTRGLNQLTG</sequence>
<evidence type="ECO:0000313" key="1">
    <source>
        <dbReference type="EMBL" id="JAS69757.1"/>
    </source>
</evidence>
<accession>A0A1B6H525</accession>